<organism evidence="3">
    <name type="scientific">Soboliphyme baturini</name>
    <dbReference type="NCBI Taxonomy" id="241478"/>
    <lineage>
        <taxon>Eukaryota</taxon>
        <taxon>Metazoa</taxon>
        <taxon>Ecdysozoa</taxon>
        <taxon>Nematoda</taxon>
        <taxon>Enoplea</taxon>
        <taxon>Dorylaimia</taxon>
        <taxon>Dioctophymatida</taxon>
        <taxon>Dioctophymatoidea</taxon>
        <taxon>Soboliphymatidae</taxon>
        <taxon>Soboliphyme</taxon>
    </lineage>
</organism>
<name>A0A183J7M4_9BILA</name>
<dbReference type="WBParaSite" id="SBAD_0001226901-mRNA-1">
    <property type="protein sequence ID" value="SBAD_0001226901-mRNA-1"/>
    <property type="gene ID" value="SBAD_0001226901"/>
</dbReference>
<dbReference type="OrthoDB" id="5778031at2759"/>
<reference evidence="3" key="1">
    <citation type="submission" date="2016-06" db="UniProtKB">
        <authorList>
            <consortium name="WormBaseParasite"/>
        </authorList>
    </citation>
    <scope>IDENTIFICATION</scope>
</reference>
<reference evidence="1 2" key="2">
    <citation type="submission" date="2018-11" db="EMBL/GenBank/DDBJ databases">
        <authorList>
            <consortium name="Pathogen Informatics"/>
        </authorList>
    </citation>
    <scope>NUCLEOTIDE SEQUENCE [LARGE SCALE GENOMIC DNA]</scope>
</reference>
<accession>A0A183J7M4</accession>
<evidence type="ECO:0000313" key="1">
    <source>
        <dbReference type="EMBL" id="VDP43626.1"/>
    </source>
</evidence>
<keyword evidence="2" id="KW-1185">Reference proteome</keyword>
<sequence length="109" mass="12455">MLKSLCALRLSSRLLGIRLYVKGSSAPPTTVSSGVPEQLSAEEEEAIYQENFRRALAELKTHDYPKGTKVGRYVMGDYGLYRPRYRKFQEMYIEAVSFFLSEKLSSVFC</sequence>
<dbReference type="EMBL" id="UZAM01016531">
    <property type="protein sequence ID" value="VDP43626.1"/>
    <property type="molecule type" value="Genomic_DNA"/>
</dbReference>
<proteinExistence type="predicted"/>
<evidence type="ECO:0000313" key="3">
    <source>
        <dbReference type="WBParaSite" id="SBAD_0001226901-mRNA-1"/>
    </source>
</evidence>
<protein>
    <submittedName>
        <fullName evidence="3">28S ribosomal protein S14, mitochondrial</fullName>
    </submittedName>
</protein>
<dbReference type="Proteomes" id="UP000270296">
    <property type="component" value="Unassembled WGS sequence"/>
</dbReference>
<dbReference type="AlphaFoldDB" id="A0A183J7M4"/>
<gene>
    <name evidence="1" type="ORF">SBAD_LOCUS11872</name>
</gene>
<evidence type="ECO:0000313" key="2">
    <source>
        <dbReference type="Proteomes" id="UP000270296"/>
    </source>
</evidence>